<dbReference type="PANTHER" id="PTHR43060:SF15">
    <property type="entry name" value="3-HYDROXYISOBUTYRATE DEHYDROGENASE-LIKE 1, MITOCHONDRIAL-RELATED"/>
    <property type="match status" value="1"/>
</dbReference>
<evidence type="ECO:0000313" key="8">
    <source>
        <dbReference type="EMBL" id="QMS55922.1"/>
    </source>
</evidence>
<dbReference type="InterPro" id="IPR036291">
    <property type="entry name" value="NAD(P)-bd_dom_sf"/>
</dbReference>
<comment type="similarity">
    <text evidence="1">Belongs to the HIBADH-related family.</text>
</comment>
<evidence type="ECO:0000256" key="1">
    <source>
        <dbReference type="ARBA" id="ARBA00009080"/>
    </source>
</evidence>
<feature type="region of interest" description="Disordered" evidence="5">
    <location>
        <begin position="289"/>
        <end position="331"/>
    </location>
</feature>
<reference evidence="8 9" key="2">
    <citation type="submission" date="2020-07" db="EMBL/GenBank/DDBJ databases">
        <title>Genome of starter culture bacteria Kocuria salsicia reveals its technological properties and safety for usage in meat industry.</title>
        <authorList>
            <person name="Michael M."/>
            <person name="Konstantin K."/>
            <person name="Evgenii K."/>
            <person name="Galina S."/>
            <person name="Oksana K."/>
            <person name="Andrei L."/>
        </authorList>
    </citation>
    <scope>NUCLEOTIDE SEQUENCE [LARGE SCALE GENOMIC DNA]</scope>
    <source>
        <strain evidence="8 9">80</strain>
    </source>
</reference>
<keyword evidence="9" id="KW-1185">Reference proteome</keyword>
<dbReference type="EC" id="1.1.1.60" evidence="8"/>
<accession>A0A7D7Q3L7</accession>
<dbReference type="InterPro" id="IPR029154">
    <property type="entry name" value="HIBADH-like_NADP-bd"/>
</dbReference>
<dbReference type="AlphaFoldDB" id="A0A7D7Q3L7"/>
<dbReference type="InterPro" id="IPR015815">
    <property type="entry name" value="HIBADH-related"/>
</dbReference>
<dbReference type="InterPro" id="IPR013328">
    <property type="entry name" value="6PGD_dom2"/>
</dbReference>
<feature type="domain" description="3-hydroxyisobutyrate dehydrogenase-like NAD-binding" evidence="7">
    <location>
        <begin position="164"/>
        <end position="277"/>
    </location>
</feature>
<dbReference type="SUPFAM" id="SSF51735">
    <property type="entry name" value="NAD(P)-binding Rossmann-fold domains"/>
    <property type="match status" value="1"/>
</dbReference>
<dbReference type="EMBL" id="CP059343">
    <property type="protein sequence ID" value="QMS55922.1"/>
    <property type="molecule type" value="Genomic_DNA"/>
</dbReference>
<dbReference type="InterPro" id="IPR006115">
    <property type="entry name" value="6PGDH_NADP-bd"/>
</dbReference>
<gene>
    <name evidence="8" type="primary">glxR</name>
    <name evidence="8" type="ORF">CIB50_0000620</name>
</gene>
<proteinExistence type="inferred from homology"/>
<evidence type="ECO:0000256" key="2">
    <source>
        <dbReference type="ARBA" id="ARBA00023002"/>
    </source>
</evidence>
<evidence type="ECO:0000256" key="5">
    <source>
        <dbReference type="SAM" id="MobiDB-lite"/>
    </source>
</evidence>
<dbReference type="GO" id="GO:0050661">
    <property type="term" value="F:NADP binding"/>
    <property type="evidence" value="ECO:0007669"/>
    <property type="project" value="InterPro"/>
</dbReference>
<reference evidence="9" key="1">
    <citation type="submission" date="2017-08" db="EMBL/GenBank/DDBJ databases">
        <title>Draft Genome Sequence of Kocuria varians 80.</title>
        <authorList>
            <person name="Minaev M."/>
            <person name="Kurbakov K.A."/>
            <person name="Solodovnikova G.I."/>
            <person name="Kuznetsova O.A."/>
            <person name="Lisitsyn A.B."/>
        </authorList>
    </citation>
    <scope>NUCLEOTIDE SEQUENCE [LARGE SCALE GENOMIC DNA]</scope>
    <source>
        <strain evidence="9">80</strain>
    </source>
</reference>
<dbReference type="KEGG" id="kvr:CIB50_0000620"/>
<keyword evidence="3" id="KW-0520">NAD</keyword>
<feature type="active site" evidence="4">
    <location>
        <position position="170"/>
    </location>
</feature>
<feature type="domain" description="6-phosphogluconate dehydrogenase NADP-binding" evidence="6">
    <location>
        <begin position="7"/>
        <end position="158"/>
    </location>
</feature>
<dbReference type="Gene3D" id="1.10.1040.10">
    <property type="entry name" value="N-(1-d-carboxylethyl)-l-norvaline Dehydrogenase, domain 2"/>
    <property type="match status" value="1"/>
</dbReference>
<dbReference type="Gene3D" id="3.40.50.720">
    <property type="entry name" value="NAD(P)-binding Rossmann-like Domain"/>
    <property type="match status" value="1"/>
</dbReference>
<keyword evidence="2 8" id="KW-0560">Oxidoreductase</keyword>
<evidence type="ECO:0000259" key="7">
    <source>
        <dbReference type="Pfam" id="PF14833"/>
    </source>
</evidence>
<dbReference type="InterPro" id="IPR008927">
    <property type="entry name" value="6-PGluconate_DH-like_C_sf"/>
</dbReference>
<organism evidence="8 9">
    <name type="scientific">Kocuria varians</name>
    <name type="common">Micrococcus varians</name>
    <dbReference type="NCBI Taxonomy" id="1272"/>
    <lineage>
        <taxon>Bacteria</taxon>
        <taxon>Bacillati</taxon>
        <taxon>Actinomycetota</taxon>
        <taxon>Actinomycetes</taxon>
        <taxon>Micrococcales</taxon>
        <taxon>Micrococcaceae</taxon>
        <taxon>Kocuria</taxon>
    </lineage>
</organism>
<evidence type="ECO:0000256" key="3">
    <source>
        <dbReference type="ARBA" id="ARBA00023027"/>
    </source>
</evidence>
<dbReference type="GO" id="GO:0008679">
    <property type="term" value="F:2-hydroxy-3-oxopropionate reductase activity"/>
    <property type="evidence" value="ECO:0007669"/>
    <property type="project" value="UniProtKB-EC"/>
</dbReference>
<dbReference type="PIRSF" id="PIRSF000103">
    <property type="entry name" value="HIBADH"/>
    <property type="match status" value="1"/>
</dbReference>
<dbReference type="Pfam" id="PF03446">
    <property type="entry name" value="NAD_binding_2"/>
    <property type="match status" value="1"/>
</dbReference>
<dbReference type="Proteomes" id="UP000216825">
    <property type="component" value="Chromosome"/>
</dbReference>
<dbReference type="GO" id="GO:0051287">
    <property type="term" value="F:NAD binding"/>
    <property type="evidence" value="ECO:0007669"/>
    <property type="project" value="InterPro"/>
</dbReference>
<dbReference type="SUPFAM" id="SSF48179">
    <property type="entry name" value="6-phosphogluconate dehydrogenase C-terminal domain-like"/>
    <property type="match status" value="1"/>
</dbReference>
<dbReference type="PANTHER" id="PTHR43060">
    <property type="entry name" value="3-HYDROXYISOBUTYRATE DEHYDROGENASE-LIKE 1, MITOCHONDRIAL-RELATED"/>
    <property type="match status" value="1"/>
</dbReference>
<evidence type="ECO:0000256" key="4">
    <source>
        <dbReference type="PIRSR" id="PIRSR000103-1"/>
    </source>
</evidence>
<evidence type="ECO:0000259" key="6">
    <source>
        <dbReference type="Pfam" id="PF03446"/>
    </source>
</evidence>
<sequence>MTTTPRTVGVIGLGAMGAPMTAHLVAAGHDVVVLHHSLHKTEGARPVDDPRHMAGQADLVLLMVPGAPEIDTLLPHLAEGAAQREAGRGGVVIAVGSTVSPEDVARWHREHPDLALVDAPVSGGEAGAVRGELSIMVGGEDRAAALALEVLAACGRPVHLGPLGAGQVAKACNQLVCAAEIVALSEASVVAERAGLDLAELLELMGGGYAGSVILEDKTSKLVAHDYAVSARASFVHKDVSAYLDAARATGTASVLGGPLLDAARQLVDAGLGEQDSAVFQKWVAGRDTREDAGASTPDPSGTARALPGDRSDQPTPWMSGAGRDRTGGER</sequence>
<dbReference type="RefSeq" id="WP_055082931.1">
    <property type="nucleotide sequence ID" value="NZ_CP059343.1"/>
</dbReference>
<dbReference type="Pfam" id="PF14833">
    <property type="entry name" value="NAD_binding_11"/>
    <property type="match status" value="1"/>
</dbReference>
<name>A0A7D7Q3L7_KOCVA</name>
<protein>
    <submittedName>
        <fullName evidence="8">2-hydroxy-3-oxopropionate reductase</fullName>
        <ecNumber evidence="8">1.1.1.60</ecNumber>
    </submittedName>
</protein>
<evidence type="ECO:0000313" key="9">
    <source>
        <dbReference type="Proteomes" id="UP000216825"/>
    </source>
</evidence>